<evidence type="ECO:0000256" key="2">
    <source>
        <dbReference type="ARBA" id="ARBA00022448"/>
    </source>
</evidence>
<protein>
    <submittedName>
        <fullName evidence="8">Uncharacterized protein</fullName>
    </submittedName>
</protein>
<dbReference type="SUPFAM" id="SSF161070">
    <property type="entry name" value="SNF-like"/>
    <property type="match status" value="1"/>
</dbReference>
<feature type="transmembrane region" description="Helical" evidence="7">
    <location>
        <begin position="109"/>
        <end position="128"/>
    </location>
</feature>
<keyword evidence="9" id="KW-1185">Reference proteome</keyword>
<feature type="transmembrane region" description="Helical" evidence="7">
    <location>
        <begin position="148"/>
        <end position="169"/>
    </location>
</feature>
<dbReference type="PROSITE" id="PS50267">
    <property type="entry name" value="NA_NEUROTRAN_SYMP_3"/>
    <property type="match status" value="1"/>
</dbReference>
<dbReference type="EMBL" id="WIXE01011370">
    <property type="protein sequence ID" value="KAK5976800.1"/>
    <property type="molecule type" value="Genomic_DNA"/>
</dbReference>
<evidence type="ECO:0000256" key="6">
    <source>
        <dbReference type="ARBA" id="ARBA00023136"/>
    </source>
</evidence>
<evidence type="ECO:0000256" key="1">
    <source>
        <dbReference type="ARBA" id="ARBA00004141"/>
    </source>
</evidence>
<evidence type="ECO:0000256" key="4">
    <source>
        <dbReference type="ARBA" id="ARBA00022847"/>
    </source>
</evidence>
<accession>A0AAN8FC90</accession>
<evidence type="ECO:0000256" key="7">
    <source>
        <dbReference type="SAM" id="Phobius"/>
    </source>
</evidence>
<keyword evidence="6 7" id="KW-0472">Membrane</keyword>
<dbReference type="InterPro" id="IPR037272">
    <property type="entry name" value="SNS_sf"/>
</dbReference>
<evidence type="ECO:0000313" key="9">
    <source>
        <dbReference type="Proteomes" id="UP001331761"/>
    </source>
</evidence>
<evidence type="ECO:0000313" key="8">
    <source>
        <dbReference type="EMBL" id="KAK5976800.1"/>
    </source>
</evidence>
<keyword evidence="3 7" id="KW-0812">Transmembrane</keyword>
<feature type="non-terminal residue" evidence="8">
    <location>
        <position position="1"/>
    </location>
</feature>
<keyword evidence="2" id="KW-0813">Transport</keyword>
<dbReference type="PANTHER" id="PTHR11616">
    <property type="entry name" value="SODIUM/CHLORIDE DEPENDENT TRANSPORTER"/>
    <property type="match status" value="1"/>
</dbReference>
<dbReference type="PANTHER" id="PTHR11616:SF240">
    <property type="entry name" value="BLOATED TUBULES, ISOFORM B-RELATED"/>
    <property type="match status" value="1"/>
</dbReference>
<keyword evidence="5 7" id="KW-1133">Transmembrane helix</keyword>
<dbReference type="AlphaFoldDB" id="A0AAN8FC90"/>
<dbReference type="GO" id="GO:0015293">
    <property type="term" value="F:symporter activity"/>
    <property type="evidence" value="ECO:0007669"/>
    <property type="project" value="UniProtKB-KW"/>
</dbReference>
<name>A0AAN8FC90_TRICO</name>
<feature type="transmembrane region" description="Helical" evidence="7">
    <location>
        <begin position="81"/>
        <end position="102"/>
    </location>
</feature>
<keyword evidence="4" id="KW-0769">Symport</keyword>
<evidence type="ECO:0000256" key="5">
    <source>
        <dbReference type="ARBA" id="ARBA00022989"/>
    </source>
</evidence>
<proteinExistence type="predicted"/>
<dbReference type="Proteomes" id="UP001331761">
    <property type="component" value="Unassembled WGS sequence"/>
</dbReference>
<dbReference type="Pfam" id="PF00209">
    <property type="entry name" value="SNF"/>
    <property type="match status" value="1"/>
</dbReference>
<sequence length="349" mass="39800">RFICTLRNLPSWFLLKNLHCTSRMKPARDEISTIINEEEDSEQSEELDVHVTGEHHEYETKAAVNKLSRVGLRRSFHWRKLGYYCVVISYLATFDSLTIFTLNVKTYGVYWLILYIICMGLIGFPLLYLEAALGQYVNASALTIFDRIAPICVGIGVSSTITLFLCCLIDHHRLIMVFVASFDSFNFFADKLPWAECLSRGVEGNTPKNRVAARGERYQFPACSSLMRKCSTVVQRIGVTKSSEIISYAGDFKPMRDVYRSIGDTCFRSKMRALHIRYDEKSKSNWLLSLPVIDYFVSGLNLDYTTTTYPTNGDIFCRMLAFAAAVLILGYQREWVISVSASGTMWIEL</sequence>
<dbReference type="InterPro" id="IPR000175">
    <property type="entry name" value="Na/ntran_symport"/>
</dbReference>
<dbReference type="GO" id="GO:0005886">
    <property type="term" value="C:plasma membrane"/>
    <property type="evidence" value="ECO:0007669"/>
    <property type="project" value="TreeGrafter"/>
</dbReference>
<comment type="caution">
    <text evidence="8">The sequence shown here is derived from an EMBL/GenBank/DDBJ whole genome shotgun (WGS) entry which is preliminary data.</text>
</comment>
<dbReference type="GO" id="GO:0035725">
    <property type="term" value="P:sodium ion transmembrane transport"/>
    <property type="evidence" value="ECO:0007669"/>
    <property type="project" value="TreeGrafter"/>
</dbReference>
<comment type="subcellular location">
    <subcellularLocation>
        <location evidence="1">Membrane</location>
        <topology evidence="1">Multi-pass membrane protein</topology>
    </subcellularLocation>
</comment>
<gene>
    <name evidence="8" type="ORF">GCK32_014236</name>
</gene>
<organism evidence="8 9">
    <name type="scientific">Trichostrongylus colubriformis</name>
    <name type="common">Black scour worm</name>
    <dbReference type="NCBI Taxonomy" id="6319"/>
    <lineage>
        <taxon>Eukaryota</taxon>
        <taxon>Metazoa</taxon>
        <taxon>Ecdysozoa</taxon>
        <taxon>Nematoda</taxon>
        <taxon>Chromadorea</taxon>
        <taxon>Rhabditida</taxon>
        <taxon>Rhabditina</taxon>
        <taxon>Rhabditomorpha</taxon>
        <taxon>Strongyloidea</taxon>
        <taxon>Trichostrongylidae</taxon>
        <taxon>Trichostrongylus</taxon>
    </lineage>
</organism>
<reference evidence="8 9" key="1">
    <citation type="submission" date="2019-10" db="EMBL/GenBank/DDBJ databases">
        <title>Assembly and Annotation for the nematode Trichostrongylus colubriformis.</title>
        <authorList>
            <person name="Martin J."/>
        </authorList>
    </citation>
    <scope>NUCLEOTIDE SEQUENCE [LARGE SCALE GENOMIC DNA]</scope>
    <source>
        <strain evidence="8">G859</strain>
        <tissue evidence="8">Whole worm</tissue>
    </source>
</reference>
<evidence type="ECO:0000256" key="3">
    <source>
        <dbReference type="ARBA" id="ARBA00022692"/>
    </source>
</evidence>